<organism evidence="7 8">
    <name type="scientific">Bradyrhizobium zhanjiangense</name>
    <dbReference type="NCBI Taxonomy" id="1325107"/>
    <lineage>
        <taxon>Bacteria</taxon>
        <taxon>Pseudomonadati</taxon>
        <taxon>Pseudomonadota</taxon>
        <taxon>Alphaproteobacteria</taxon>
        <taxon>Hyphomicrobiales</taxon>
        <taxon>Nitrobacteraceae</taxon>
        <taxon>Bradyrhizobium</taxon>
    </lineage>
</organism>
<sequence>MSAFFDSNILIYAYSTDTKRQRALNTIAGGGVISAQVLNEFTNVLRKKQKLVWPMIEAAVQSLRFRFPDILPLTSHTHAAALALASGHTLAFYDALIVAAAVEAGCDTLYSEVLQHGRSIGGLTIVNPFLRSAP</sequence>
<feature type="binding site" evidence="5">
    <location>
        <position position="94"/>
    </location>
    <ligand>
        <name>Mg(2+)</name>
        <dbReference type="ChEBI" id="CHEBI:18420"/>
    </ligand>
</feature>
<evidence type="ECO:0000256" key="1">
    <source>
        <dbReference type="ARBA" id="ARBA00022649"/>
    </source>
</evidence>
<keyword evidence="1 5" id="KW-1277">Toxin-antitoxin system</keyword>
<dbReference type="EC" id="3.1.-.-" evidence="5"/>
<feature type="domain" description="PIN" evidence="6">
    <location>
        <begin position="4"/>
        <end position="109"/>
    </location>
</feature>
<evidence type="ECO:0000256" key="4">
    <source>
        <dbReference type="ARBA" id="ARBA00022801"/>
    </source>
</evidence>
<comment type="similarity">
    <text evidence="5">Belongs to the PINc/VapC protein family.</text>
</comment>
<dbReference type="EMBL" id="LBJM01000005">
    <property type="protein sequence ID" value="RXH42475.1"/>
    <property type="molecule type" value="Genomic_DNA"/>
</dbReference>
<evidence type="ECO:0000256" key="5">
    <source>
        <dbReference type="HAMAP-Rule" id="MF_00265"/>
    </source>
</evidence>
<keyword evidence="2 5" id="KW-0540">Nuclease</keyword>
<dbReference type="SUPFAM" id="SSF88723">
    <property type="entry name" value="PIN domain-like"/>
    <property type="match status" value="1"/>
</dbReference>
<dbReference type="Pfam" id="PF01850">
    <property type="entry name" value="PIN"/>
    <property type="match status" value="1"/>
</dbReference>
<dbReference type="RefSeq" id="WP_128943440.1">
    <property type="nucleotide sequence ID" value="NZ_LBJM01000005.1"/>
</dbReference>
<name>A0A4Q0SR13_9BRAD</name>
<evidence type="ECO:0000313" key="7">
    <source>
        <dbReference type="EMBL" id="RXH42475.1"/>
    </source>
</evidence>
<dbReference type="HAMAP" id="MF_00265">
    <property type="entry name" value="VapC_Nob1"/>
    <property type="match status" value="1"/>
</dbReference>
<keyword evidence="4 5" id="KW-0378">Hydrolase</keyword>
<feature type="binding site" evidence="5">
    <location>
        <position position="6"/>
    </location>
    <ligand>
        <name>Mg(2+)</name>
        <dbReference type="ChEBI" id="CHEBI:18420"/>
    </ligand>
</feature>
<dbReference type="InterPro" id="IPR029060">
    <property type="entry name" value="PIN-like_dom_sf"/>
</dbReference>
<comment type="function">
    <text evidence="5">Toxic component of a toxin-antitoxin (TA) system. An RNase.</text>
</comment>
<keyword evidence="3 5" id="KW-0479">Metal-binding</keyword>
<evidence type="ECO:0000259" key="6">
    <source>
        <dbReference type="Pfam" id="PF01850"/>
    </source>
</evidence>
<dbReference type="AlphaFoldDB" id="A0A4Q0SR13"/>
<dbReference type="GO" id="GO:0016787">
    <property type="term" value="F:hydrolase activity"/>
    <property type="evidence" value="ECO:0007669"/>
    <property type="project" value="UniProtKB-KW"/>
</dbReference>
<evidence type="ECO:0000256" key="2">
    <source>
        <dbReference type="ARBA" id="ARBA00022722"/>
    </source>
</evidence>
<dbReference type="InterPro" id="IPR022907">
    <property type="entry name" value="VapC_family"/>
</dbReference>
<dbReference type="GO" id="GO:0004540">
    <property type="term" value="F:RNA nuclease activity"/>
    <property type="evidence" value="ECO:0007669"/>
    <property type="project" value="InterPro"/>
</dbReference>
<dbReference type="Gene3D" id="3.40.50.1010">
    <property type="entry name" value="5'-nuclease"/>
    <property type="match status" value="1"/>
</dbReference>
<evidence type="ECO:0000313" key="8">
    <source>
        <dbReference type="Proteomes" id="UP000290565"/>
    </source>
</evidence>
<protein>
    <recommendedName>
        <fullName evidence="5">Ribonuclease VapC</fullName>
        <shortName evidence="5">RNase VapC</shortName>
        <ecNumber evidence="5">3.1.-.-</ecNumber>
    </recommendedName>
    <alternativeName>
        <fullName evidence="5">Toxin VapC</fullName>
    </alternativeName>
</protein>
<dbReference type="Proteomes" id="UP000290565">
    <property type="component" value="Unassembled WGS sequence"/>
</dbReference>
<dbReference type="CDD" id="cd18692">
    <property type="entry name" value="PIN_VapC-like"/>
    <property type="match status" value="1"/>
</dbReference>
<evidence type="ECO:0000256" key="3">
    <source>
        <dbReference type="ARBA" id="ARBA00022723"/>
    </source>
</evidence>
<keyword evidence="5" id="KW-0460">Magnesium</keyword>
<comment type="cofactor">
    <cofactor evidence="5">
        <name>Mg(2+)</name>
        <dbReference type="ChEBI" id="CHEBI:18420"/>
    </cofactor>
</comment>
<gene>
    <name evidence="5" type="primary">vapC</name>
    <name evidence="7" type="ORF">XH94_02755</name>
</gene>
<keyword evidence="5" id="KW-0800">Toxin</keyword>
<comment type="caution">
    <text evidence="7">The sequence shown here is derived from an EMBL/GenBank/DDBJ whole genome shotgun (WGS) entry which is preliminary data.</text>
</comment>
<dbReference type="GO" id="GO:0000287">
    <property type="term" value="F:magnesium ion binding"/>
    <property type="evidence" value="ECO:0007669"/>
    <property type="project" value="UniProtKB-UniRule"/>
</dbReference>
<proteinExistence type="inferred from homology"/>
<accession>A0A4Q0SR13</accession>
<reference evidence="7 8" key="1">
    <citation type="submission" date="2015-04" db="EMBL/GenBank/DDBJ databases">
        <title>Comparative genomics of rhizobia nodulating Arachis hypogaea in China.</title>
        <authorList>
            <person name="Li Y."/>
        </authorList>
    </citation>
    <scope>NUCLEOTIDE SEQUENCE [LARGE SCALE GENOMIC DNA]</scope>
    <source>
        <strain evidence="7 8">CCBAU 51787</strain>
    </source>
</reference>
<dbReference type="GO" id="GO:0090729">
    <property type="term" value="F:toxin activity"/>
    <property type="evidence" value="ECO:0007669"/>
    <property type="project" value="UniProtKB-KW"/>
</dbReference>
<dbReference type="InterPro" id="IPR002716">
    <property type="entry name" value="PIN_dom"/>
</dbReference>